<protein>
    <submittedName>
        <fullName evidence="1">Uncharacterized protein</fullName>
    </submittedName>
</protein>
<dbReference type="AlphaFoldDB" id="A0A484LK30"/>
<name>A0A484LK30_9ASTE</name>
<proteinExistence type="predicted"/>
<dbReference type="EMBL" id="OOIL02001523">
    <property type="protein sequence ID" value="VFQ76338.1"/>
    <property type="molecule type" value="Genomic_DNA"/>
</dbReference>
<accession>A0A484LK30</accession>
<reference evidence="1 2" key="1">
    <citation type="submission" date="2018-04" db="EMBL/GenBank/DDBJ databases">
        <authorList>
            <person name="Vogel A."/>
        </authorList>
    </citation>
    <scope>NUCLEOTIDE SEQUENCE [LARGE SCALE GENOMIC DNA]</scope>
</reference>
<organism evidence="1 2">
    <name type="scientific">Cuscuta campestris</name>
    <dbReference type="NCBI Taxonomy" id="132261"/>
    <lineage>
        <taxon>Eukaryota</taxon>
        <taxon>Viridiplantae</taxon>
        <taxon>Streptophyta</taxon>
        <taxon>Embryophyta</taxon>
        <taxon>Tracheophyta</taxon>
        <taxon>Spermatophyta</taxon>
        <taxon>Magnoliopsida</taxon>
        <taxon>eudicotyledons</taxon>
        <taxon>Gunneridae</taxon>
        <taxon>Pentapetalae</taxon>
        <taxon>asterids</taxon>
        <taxon>lamiids</taxon>
        <taxon>Solanales</taxon>
        <taxon>Convolvulaceae</taxon>
        <taxon>Cuscuteae</taxon>
        <taxon>Cuscuta</taxon>
        <taxon>Cuscuta subgen. Grammica</taxon>
        <taxon>Cuscuta sect. Cleistogrammica</taxon>
    </lineage>
</organism>
<evidence type="ECO:0000313" key="1">
    <source>
        <dbReference type="EMBL" id="VFQ76338.1"/>
    </source>
</evidence>
<sequence>MVVEDIGDRHFDLHYAEAAGAKSKKLKGSTLDLSALYSLIASSTTKIHPLPPHQIGPPPRNPIQPPALHPIEPPAEVKFGAAALQRRLNLARRRRSNLVRRQRMNLCGGACNQRIESGEFGVASLQLLGFCPGGLRVMEIEMAVPNVLRNHLFPLGDSLSLEIPWN</sequence>
<evidence type="ECO:0000313" key="2">
    <source>
        <dbReference type="Proteomes" id="UP000595140"/>
    </source>
</evidence>
<gene>
    <name evidence="1" type="ORF">CCAM_LOCUS18114</name>
</gene>
<dbReference type="Proteomes" id="UP000595140">
    <property type="component" value="Unassembled WGS sequence"/>
</dbReference>
<keyword evidence="2" id="KW-1185">Reference proteome</keyword>